<sequence length="81" mass="9253">AKDHLLGFSSNESTRRQGPPYSSNIELQPCRLEVKEEFREEVPYRPTTQRAKRLKPKARRRCNRPKDGSPSVSAVPTNCAE</sequence>
<proteinExistence type="predicted"/>
<feature type="compositionally biased region" description="Basic residues" evidence="1">
    <location>
        <begin position="50"/>
        <end position="63"/>
    </location>
</feature>
<protein>
    <submittedName>
        <fullName evidence="2">Uncharacterized protein</fullName>
    </submittedName>
</protein>
<comment type="caution">
    <text evidence="2">The sequence shown here is derived from an EMBL/GenBank/DDBJ whole genome shotgun (WGS) entry which is preliminary data.</text>
</comment>
<keyword evidence="3" id="KW-1185">Reference proteome</keyword>
<accession>A0A9J5XA03</accession>
<evidence type="ECO:0000313" key="2">
    <source>
        <dbReference type="EMBL" id="KAG5585155.1"/>
    </source>
</evidence>
<evidence type="ECO:0000313" key="3">
    <source>
        <dbReference type="Proteomes" id="UP000824120"/>
    </source>
</evidence>
<dbReference type="AlphaFoldDB" id="A0A9J5XA03"/>
<feature type="region of interest" description="Disordered" evidence="1">
    <location>
        <begin position="42"/>
        <end position="81"/>
    </location>
</feature>
<gene>
    <name evidence="2" type="ORF">H5410_045589</name>
</gene>
<organism evidence="2 3">
    <name type="scientific">Solanum commersonii</name>
    <name type="common">Commerson's wild potato</name>
    <name type="synonym">Commerson's nightshade</name>
    <dbReference type="NCBI Taxonomy" id="4109"/>
    <lineage>
        <taxon>Eukaryota</taxon>
        <taxon>Viridiplantae</taxon>
        <taxon>Streptophyta</taxon>
        <taxon>Embryophyta</taxon>
        <taxon>Tracheophyta</taxon>
        <taxon>Spermatophyta</taxon>
        <taxon>Magnoliopsida</taxon>
        <taxon>eudicotyledons</taxon>
        <taxon>Gunneridae</taxon>
        <taxon>Pentapetalae</taxon>
        <taxon>asterids</taxon>
        <taxon>lamiids</taxon>
        <taxon>Solanales</taxon>
        <taxon>Solanaceae</taxon>
        <taxon>Solanoideae</taxon>
        <taxon>Solaneae</taxon>
        <taxon>Solanum</taxon>
    </lineage>
</organism>
<dbReference type="EMBL" id="JACXVP010000009">
    <property type="protein sequence ID" value="KAG5585155.1"/>
    <property type="molecule type" value="Genomic_DNA"/>
</dbReference>
<feature type="non-terminal residue" evidence="2">
    <location>
        <position position="1"/>
    </location>
</feature>
<dbReference type="Proteomes" id="UP000824120">
    <property type="component" value="Chromosome 9"/>
</dbReference>
<reference evidence="2 3" key="1">
    <citation type="submission" date="2020-09" db="EMBL/GenBank/DDBJ databases">
        <title>De no assembly of potato wild relative species, Solanum commersonii.</title>
        <authorList>
            <person name="Cho K."/>
        </authorList>
    </citation>
    <scope>NUCLEOTIDE SEQUENCE [LARGE SCALE GENOMIC DNA]</scope>
    <source>
        <strain evidence="2">LZ3.2</strain>
        <tissue evidence="2">Leaf</tissue>
    </source>
</reference>
<evidence type="ECO:0000256" key="1">
    <source>
        <dbReference type="SAM" id="MobiDB-lite"/>
    </source>
</evidence>
<name>A0A9J5XA03_SOLCO</name>
<feature type="compositionally biased region" description="Polar residues" evidence="1">
    <location>
        <begin position="70"/>
        <end position="81"/>
    </location>
</feature>
<feature type="region of interest" description="Disordered" evidence="1">
    <location>
        <begin position="1"/>
        <end position="24"/>
    </location>
</feature>